<dbReference type="AlphaFoldDB" id="A0AAV9PEE8"/>
<comment type="caution">
    <text evidence="3">The sequence shown here is derived from an EMBL/GenBank/DDBJ whole genome shotgun (WGS) entry which is preliminary data.</text>
</comment>
<evidence type="ECO:0000313" key="4">
    <source>
        <dbReference type="Proteomes" id="UP001337655"/>
    </source>
</evidence>
<proteinExistence type="predicted"/>
<keyword evidence="4" id="KW-1185">Reference proteome</keyword>
<dbReference type="Gene3D" id="2.60.120.260">
    <property type="entry name" value="Galactose-binding domain-like"/>
    <property type="match status" value="1"/>
</dbReference>
<organism evidence="3 4">
    <name type="scientific">Saxophila tyrrhenica</name>
    <dbReference type="NCBI Taxonomy" id="1690608"/>
    <lineage>
        <taxon>Eukaryota</taxon>
        <taxon>Fungi</taxon>
        <taxon>Dikarya</taxon>
        <taxon>Ascomycota</taxon>
        <taxon>Pezizomycotina</taxon>
        <taxon>Dothideomycetes</taxon>
        <taxon>Dothideomycetidae</taxon>
        <taxon>Mycosphaerellales</taxon>
        <taxon>Extremaceae</taxon>
        <taxon>Saxophila</taxon>
    </lineage>
</organism>
<feature type="region of interest" description="Disordered" evidence="1">
    <location>
        <begin position="77"/>
        <end position="120"/>
    </location>
</feature>
<evidence type="ECO:0000256" key="1">
    <source>
        <dbReference type="SAM" id="MobiDB-lite"/>
    </source>
</evidence>
<dbReference type="RefSeq" id="XP_064659710.1">
    <property type="nucleotide sequence ID" value="XM_064802349.1"/>
</dbReference>
<evidence type="ECO:0000313" key="3">
    <source>
        <dbReference type="EMBL" id="KAK5170512.1"/>
    </source>
</evidence>
<feature type="chain" id="PRO_5043978977" evidence="2">
    <location>
        <begin position="18"/>
        <end position="834"/>
    </location>
</feature>
<feature type="compositionally biased region" description="Polar residues" evidence="1">
    <location>
        <begin position="110"/>
        <end position="120"/>
    </location>
</feature>
<dbReference type="Proteomes" id="UP001337655">
    <property type="component" value="Unassembled WGS sequence"/>
</dbReference>
<protein>
    <submittedName>
        <fullName evidence="3">Uncharacterized protein</fullName>
    </submittedName>
</protein>
<evidence type="ECO:0000256" key="2">
    <source>
        <dbReference type="SAM" id="SignalP"/>
    </source>
</evidence>
<keyword evidence="2" id="KW-0732">Signal</keyword>
<accession>A0AAV9PEE8</accession>
<dbReference type="EMBL" id="JAVRRT010000007">
    <property type="protein sequence ID" value="KAK5170512.1"/>
    <property type="molecule type" value="Genomic_DNA"/>
</dbReference>
<feature type="compositionally biased region" description="Polar residues" evidence="1">
    <location>
        <begin position="77"/>
        <end position="94"/>
    </location>
</feature>
<feature type="signal peptide" evidence="2">
    <location>
        <begin position="1"/>
        <end position="17"/>
    </location>
</feature>
<name>A0AAV9PEE8_9PEZI</name>
<dbReference type="GeneID" id="89926444"/>
<gene>
    <name evidence="3" type="ORF">LTR77_005100</name>
</gene>
<sequence>MSLAFVFASVLFAQSLALDPQSNTCLRRTLAVYTSASETYVVTDLGTTSFAAPPSFCPNVSVSTSTSTVIRQNTITITEQNAPAEPSPTQSDDGASTVADAGFEDGDANPFNTSSSGPEVTAQVAQGGQGMPLQPYAGDSFLLITFNNSGPSGSKMRRQAPAPLFYNVSQGFAAVAGKQYTFSAYAAVASNGGSSPDCSITICDTSSCGASVPITSSYSQFTHSYNAVSSDPSAIAIFSITCAQSASVALDNLEVSTGRAASNPAGTTVFLTSTLTVTQSQRTETLTQMATGPNGVITATTVVNVPQTQYLNLTGTASSLSTTTTTITRTLNYTTSVDRPSVVVETAYATLTPFDQTHTLPQATYVETSIVYSTEVQTSYLTMTLPQETQSVPYTLPAETHTPPAETTIATFTLSPSLITRYITLTPPPETMLVQVTPPAATLPRATETSIPPAETTTATLTLSPSLITEFITLTPPPETTLVQVTPPPETTVSVQSVYQNVTLPQITETSPPETSFVTVTLPATTIISTVTITPTPITEFRTETLPAETSIVISTEIGTTVVVQTETLPQATQTNVETTTEPPTTILAATTELRNITYTTAPMAPASDAPPPPPAVALASPTPIIAGADVPTYGVDDDVYPITLPFPVTMYGQSNSLLYVTSNGVISFANSYAYSNTPMPAAPWSAAAVLGLWSDLYIYQNTDQGIYYQVDGASPNRQATFEFYLSHISSTCQYYHFLIKFYENLPNFVNVQYLNVSDNGGHETVGIQSGSGFGNKFVQLSYNQPVVYPGMDLLYYTEGGTNGNGVIITNNPGDSNSPVTDFNRNDCVGRGNY</sequence>
<reference evidence="3 4" key="1">
    <citation type="submission" date="2023-08" db="EMBL/GenBank/DDBJ databases">
        <title>Black Yeasts Isolated from many extreme environments.</title>
        <authorList>
            <person name="Coleine C."/>
            <person name="Stajich J.E."/>
            <person name="Selbmann L."/>
        </authorList>
    </citation>
    <scope>NUCLEOTIDE SEQUENCE [LARGE SCALE GENOMIC DNA]</scope>
    <source>
        <strain evidence="3 4">CCFEE 5935</strain>
    </source>
</reference>